<dbReference type="PROSITE" id="PS00333">
    <property type="entry name" value="DNA_LIGASE_A2"/>
    <property type="match status" value="1"/>
</dbReference>
<organism evidence="8 9">
    <name type="scientific">[Myrmecia] bisecta</name>
    <dbReference type="NCBI Taxonomy" id="41462"/>
    <lineage>
        <taxon>Eukaryota</taxon>
        <taxon>Viridiplantae</taxon>
        <taxon>Chlorophyta</taxon>
        <taxon>core chlorophytes</taxon>
        <taxon>Trebouxiophyceae</taxon>
        <taxon>Trebouxiales</taxon>
        <taxon>Trebouxiaceae</taxon>
        <taxon>Myrmecia</taxon>
    </lineage>
</organism>
<proteinExistence type="predicted"/>
<dbReference type="Gene3D" id="3.30.470.30">
    <property type="entry name" value="DNA ligase/mRNA capping enzyme"/>
    <property type="match status" value="1"/>
</dbReference>
<dbReference type="GO" id="GO:0006281">
    <property type="term" value="P:DNA repair"/>
    <property type="evidence" value="ECO:0007669"/>
    <property type="project" value="UniProtKB-KW"/>
</dbReference>
<dbReference type="InterPro" id="IPR012310">
    <property type="entry name" value="DNA_ligase_ATP-dep_cent"/>
</dbReference>
<dbReference type="CDD" id="cd08041">
    <property type="entry name" value="OBF_kDNA_ligase_like"/>
    <property type="match status" value="1"/>
</dbReference>
<dbReference type="Gene3D" id="3.30.1490.70">
    <property type="match status" value="1"/>
</dbReference>
<evidence type="ECO:0000256" key="4">
    <source>
        <dbReference type="ARBA" id="ARBA00022763"/>
    </source>
</evidence>
<gene>
    <name evidence="8" type="ORF">WJX72_011206</name>
</gene>
<dbReference type="GO" id="GO:0006260">
    <property type="term" value="P:DNA replication"/>
    <property type="evidence" value="ECO:0007669"/>
    <property type="project" value="UniProtKB-KW"/>
</dbReference>
<sequence length="412" mass="45493">MLSTSGREKWPWTFSKSGRVNLKFLLGCQTPRLPSTVLVPSLIGRCFYLPCTLPALQCPGTLRAHQHTFQTAALRFATPASLAWTLPRGVCQGTMPLIAKPMLAANMDKAGEVAFPVGVTPKIDGIRALMVDSKLVSRALRPINNDKIRRTLEALLPDGADGEITVGPTYQTSQSAVNSKSVRPPSHSMDGWATFHFFDYVKDEPTKAYSERMADLRAYMEANADKFAARPLVTIRPLYPTMVADAQELAAYEAASLAEGNEGVMVRKPEGKYKFGRSTAKEGLLLKVKRFSDDEAVIVAAEELNRNTNEARINALGFTERSSHKENQVAGGTLGALVVQHQDGRKFKIGTGFNAVQRAEMWQQRDALVGRLVKYKFFEFGVKELPRHPVFQGFRSEDDLDADGSKKKKAKT</sequence>
<evidence type="ECO:0000256" key="1">
    <source>
        <dbReference type="ARBA" id="ARBA00001968"/>
    </source>
</evidence>
<dbReference type="SUPFAM" id="SSF50249">
    <property type="entry name" value="Nucleic acid-binding proteins"/>
    <property type="match status" value="1"/>
</dbReference>
<keyword evidence="5" id="KW-0234">DNA repair</keyword>
<evidence type="ECO:0008006" key="10">
    <source>
        <dbReference type="Google" id="ProtNLM"/>
    </source>
</evidence>
<keyword evidence="2" id="KW-0436">Ligase</keyword>
<dbReference type="InterPro" id="IPR050326">
    <property type="entry name" value="NAD_dep_DNA_ligaseB"/>
</dbReference>
<dbReference type="Gene3D" id="2.40.50.140">
    <property type="entry name" value="Nucleic acid-binding proteins"/>
    <property type="match status" value="1"/>
</dbReference>
<evidence type="ECO:0000256" key="3">
    <source>
        <dbReference type="ARBA" id="ARBA00022705"/>
    </source>
</evidence>
<dbReference type="Pfam" id="PF01068">
    <property type="entry name" value="DNA_ligase_A_M"/>
    <property type="match status" value="1"/>
</dbReference>
<name>A0AAW1P3S3_9CHLO</name>
<evidence type="ECO:0000256" key="2">
    <source>
        <dbReference type="ARBA" id="ARBA00022598"/>
    </source>
</evidence>
<dbReference type="InterPro" id="IPR016059">
    <property type="entry name" value="DNA_ligase_ATP-dep_CS"/>
</dbReference>
<feature type="domain" description="DNA ligase OB-like" evidence="7">
    <location>
        <begin position="332"/>
        <end position="395"/>
    </location>
</feature>
<dbReference type="PANTHER" id="PTHR47810">
    <property type="entry name" value="DNA LIGASE"/>
    <property type="match status" value="1"/>
</dbReference>
<reference evidence="8 9" key="1">
    <citation type="journal article" date="2024" name="Nat. Commun.">
        <title>Phylogenomics reveals the evolutionary origins of lichenization in chlorophyte algae.</title>
        <authorList>
            <person name="Puginier C."/>
            <person name="Libourel C."/>
            <person name="Otte J."/>
            <person name="Skaloud P."/>
            <person name="Haon M."/>
            <person name="Grisel S."/>
            <person name="Petersen M."/>
            <person name="Berrin J.G."/>
            <person name="Delaux P.M."/>
            <person name="Dal Grande F."/>
            <person name="Keller J."/>
        </authorList>
    </citation>
    <scope>NUCLEOTIDE SEQUENCE [LARGE SCALE GENOMIC DNA]</scope>
    <source>
        <strain evidence="8 9">SAG 2043</strain>
    </source>
</reference>
<keyword evidence="4" id="KW-0227">DNA damage</keyword>
<dbReference type="GO" id="GO:0003910">
    <property type="term" value="F:DNA ligase (ATP) activity"/>
    <property type="evidence" value="ECO:0007669"/>
    <property type="project" value="InterPro"/>
</dbReference>
<feature type="domain" description="ATP-dependent DNA ligase family profile" evidence="6">
    <location>
        <begin position="101"/>
        <end position="289"/>
    </location>
</feature>
<dbReference type="InterPro" id="IPR012340">
    <property type="entry name" value="NA-bd_OB-fold"/>
</dbReference>
<keyword evidence="9" id="KW-1185">Reference proteome</keyword>
<comment type="cofactor">
    <cofactor evidence="1">
        <name>a divalent metal cation</name>
        <dbReference type="ChEBI" id="CHEBI:60240"/>
    </cofactor>
</comment>
<dbReference type="PANTHER" id="PTHR47810:SF1">
    <property type="entry name" value="DNA LIGASE B"/>
    <property type="match status" value="1"/>
</dbReference>
<evidence type="ECO:0000259" key="7">
    <source>
        <dbReference type="Pfam" id="PF14743"/>
    </source>
</evidence>
<evidence type="ECO:0000313" key="8">
    <source>
        <dbReference type="EMBL" id="KAK9804405.1"/>
    </source>
</evidence>
<dbReference type="AlphaFoldDB" id="A0AAW1P3S3"/>
<dbReference type="Pfam" id="PF14743">
    <property type="entry name" value="DNA_ligase_OB_2"/>
    <property type="match status" value="1"/>
</dbReference>
<evidence type="ECO:0000256" key="5">
    <source>
        <dbReference type="ARBA" id="ARBA00023204"/>
    </source>
</evidence>
<protein>
    <recommendedName>
        <fullName evidence="10">DNA ligase</fullName>
    </recommendedName>
</protein>
<dbReference type="InterPro" id="IPR029319">
    <property type="entry name" value="DNA_ligase_OB"/>
</dbReference>
<accession>A0AAW1P3S3</accession>
<keyword evidence="3" id="KW-0235">DNA replication</keyword>
<dbReference type="Proteomes" id="UP001489004">
    <property type="component" value="Unassembled WGS sequence"/>
</dbReference>
<dbReference type="GO" id="GO:0005524">
    <property type="term" value="F:ATP binding"/>
    <property type="evidence" value="ECO:0007669"/>
    <property type="project" value="InterPro"/>
</dbReference>
<dbReference type="SUPFAM" id="SSF56091">
    <property type="entry name" value="DNA ligase/mRNA capping enzyme, catalytic domain"/>
    <property type="match status" value="1"/>
</dbReference>
<evidence type="ECO:0000313" key="9">
    <source>
        <dbReference type="Proteomes" id="UP001489004"/>
    </source>
</evidence>
<comment type="caution">
    <text evidence="8">The sequence shown here is derived from an EMBL/GenBank/DDBJ whole genome shotgun (WGS) entry which is preliminary data.</text>
</comment>
<evidence type="ECO:0000259" key="6">
    <source>
        <dbReference type="Pfam" id="PF01068"/>
    </source>
</evidence>
<dbReference type="GO" id="GO:0006310">
    <property type="term" value="P:DNA recombination"/>
    <property type="evidence" value="ECO:0007669"/>
    <property type="project" value="InterPro"/>
</dbReference>
<dbReference type="EMBL" id="JALJOR010000018">
    <property type="protein sequence ID" value="KAK9804405.1"/>
    <property type="molecule type" value="Genomic_DNA"/>
</dbReference>